<protein>
    <submittedName>
        <fullName evidence="1">Uncharacterized protein</fullName>
    </submittedName>
</protein>
<name>X1BTE9_9ZZZZ</name>
<reference evidence="1" key="1">
    <citation type="journal article" date="2014" name="Front. Microbiol.">
        <title>High frequency of phylogenetically diverse reductive dehalogenase-homologous genes in deep subseafloor sedimentary metagenomes.</title>
        <authorList>
            <person name="Kawai M."/>
            <person name="Futagami T."/>
            <person name="Toyoda A."/>
            <person name="Takaki Y."/>
            <person name="Nishi S."/>
            <person name="Hori S."/>
            <person name="Arai W."/>
            <person name="Tsubouchi T."/>
            <person name="Morono Y."/>
            <person name="Uchiyama I."/>
            <person name="Ito T."/>
            <person name="Fujiyama A."/>
            <person name="Inagaki F."/>
            <person name="Takami H."/>
        </authorList>
    </citation>
    <scope>NUCLEOTIDE SEQUENCE</scope>
    <source>
        <strain evidence="1">Expedition CK06-06</strain>
    </source>
</reference>
<comment type="caution">
    <text evidence="1">The sequence shown here is derived from an EMBL/GenBank/DDBJ whole genome shotgun (WGS) entry which is preliminary data.</text>
</comment>
<dbReference type="EMBL" id="BART01022647">
    <property type="protein sequence ID" value="GAG99004.1"/>
    <property type="molecule type" value="Genomic_DNA"/>
</dbReference>
<accession>X1BTE9</accession>
<dbReference type="AlphaFoldDB" id="X1BTE9"/>
<evidence type="ECO:0000313" key="1">
    <source>
        <dbReference type="EMBL" id="GAG99004.1"/>
    </source>
</evidence>
<organism evidence="1">
    <name type="scientific">marine sediment metagenome</name>
    <dbReference type="NCBI Taxonomy" id="412755"/>
    <lineage>
        <taxon>unclassified sequences</taxon>
        <taxon>metagenomes</taxon>
        <taxon>ecological metagenomes</taxon>
    </lineage>
</organism>
<sequence length="125" mass="14025">MKQIIKILVMGMFFLAIVPIVIAVCNDNPDANLYTGNFGTYGDERFILNSSCFNDNTVVFHYCVSGVVETEIISCPCSEGKCIASSRDVFYWIEHMWEGVEWLRAGMVTEELLHSSVDSWVKNGG</sequence>
<proteinExistence type="predicted"/>
<gene>
    <name evidence="1" type="ORF">S01H4_41416</name>
</gene>